<accession>A0A381XND2</accession>
<dbReference type="EMBL" id="UINC01015799">
    <property type="protein sequence ID" value="SVA66274.1"/>
    <property type="molecule type" value="Genomic_DNA"/>
</dbReference>
<sequence length="70" mass="8012">MEETTMSISRPANLEETLKAYDASPMTLTEAITLVLEPAEYFVEEAKEGTIGRSPRLKRAIFYLRQFIEN</sequence>
<protein>
    <submittedName>
        <fullName evidence="1">Uncharacterized protein</fullName>
    </submittedName>
</protein>
<dbReference type="AlphaFoldDB" id="A0A381XND2"/>
<proteinExistence type="predicted"/>
<reference evidence="1" key="1">
    <citation type="submission" date="2018-05" db="EMBL/GenBank/DDBJ databases">
        <authorList>
            <person name="Lanie J.A."/>
            <person name="Ng W.-L."/>
            <person name="Kazmierczak K.M."/>
            <person name="Andrzejewski T.M."/>
            <person name="Davidsen T.M."/>
            <person name="Wayne K.J."/>
            <person name="Tettelin H."/>
            <person name="Glass J.I."/>
            <person name="Rusch D."/>
            <person name="Podicherti R."/>
            <person name="Tsui H.-C.T."/>
            <person name="Winkler M.E."/>
        </authorList>
    </citation>
    <scope>NUCLEOTIDE SEQUENCE</scope>
</reference>
<gene>
    <name evidence="1" type="ORF">METZ01_LOCUS119128</name>
</gene>
<organism evidence="1">
    <name type="scientific">marine metagenome</name>
    <dbReference type="NCBI Taxonomy" id="408172"/>
    <lineage>
        <taxon>unclassified sequences</taxon>
        <taxon>metagenomes</taxon>
        <taxon>ecological metagenomes</taxon>
    </lineage>
</organism>
<name>A0A381XND2_9ZZZZ</name>
<evidence type="ECO:0000313" key="1">
    <source>
        <dbReference type="EMBL" id="SVA66274.1"/>
    </source>
</evidence>